<protein>
    <recommendedName>
        <fullName evidence="4">Lipoprotein with Yx(FWY)xxD motif</fullName>
    </recommendedName>
</protein>
<reference evidence="2 3" key="1">
    <citation type="submission" date="2021-01" db="EMBL/GenBank/DDBJ databases">
        <title>Streptomyces acididurans sp. nov., isolated from a peat swamp forest soil.</title>
        <authorList>
            <person name="Chantavorakit T."/>
            <person name="Duangmal K."/>
        </authorList>
    </citation>
    <scope>NUCLEOTIDE SEQUENCE [LARGE SCALE GENOMIC DNA]</scope>
    <source>
        <strain evidence="2 3">KK5PA1</strain>
    </source>
</reference>
<evidence type="ECO:0008006" key="4">
    <source>
        <dbReference type="Google" id="ProtNLM"/>
    </source>
</evidence>
<organism evidence="2 3">
    <name type="scientific">Actinacidiphila acididurans</name>
    <dbReference type="NCBI Taxonomy" id="2784346"/>
    <lineage>
        <taxon>Bacteria</taxon>
        <taxon>Bacillati</taxon>
        <taxon>Actinomycetota</taxon>
        <taxon>Actinomycetes</taxon>
        <taxon>Kitasatosporales</taxon>
        <taxon>Streptomycetaceae</taxon>
        <taxon>Actinacidiphila</taxon>
    </lineage>
</organism>
<feature type="compositionally biased region" description="Low complexity" evidence="1">
    <location>
        <begin position="115"/>
        <end position="129"/>
    </location>
</feature>
<feature type="region of interest" description="Disordered" evidence="1">
    <location>
        <begin position="114"/>
        <end position="137"/>
    </location>
</feature>
<keyword evidence="3" id="KW-1185">Reference proteome</keyword>
<evidence type="ECO:0000256" key="1">
    <source>
        <dbReference type="SAM" id="MobiDB-lite"/>
    </source>
</evidence>
<dbReference type="Proteomes" id="UP000749040">
    <property type="component" value="Unassembled WGS sequence"/>
</dbReference>
<dbReference type="InterPro" id="IPR005297">
    <property type="entry name" value="Lipoprotein_repeat"/>
</dbReference>
<evidence type="ECO:0000313" key="3">
    <source>
        <dbReference type="Proteomes" id="UP000749040"/>
    </source>
</evidence>
<evidence type="ECO:0000313" key="2">
    <source>
        <dbReference type="EMBL" id="MBM9506643.1"/>
    </source>
</evidence>
<dbReference type="PANTHER" id="PTHR39335:SF1">
    <property type="entry name" value="BLL4220 PROTEIN"/>
    <property type="match status" value="1"/>
</dbReference>
<gene>
    <name evidence="2" type="ORF">ITX44_19200</name>
</gene>
<accession>A0ABS2TTG9</accession>
<sequence length="137" mass="13594">MSGPLGTFLTDGSGKTLYDFGSDTATMSTCNGACAKAWPPLTAANGMPKAVSGLDTSKITTFKRSDGTMQVAYNGHPLYYFVQDTKAGDTNGQGSSAFGAPWYVVSPGGASITKAAPAAGSGTSSSGSGSDAGGGWS</sequence>
<dbReference type="EMBL" id="JADKYB010000009">
    <property type="protein sequence ID" value="MBM9506643.1"/>
    <property type="molecule type" value="Genomic_DNA"/>
</dbReference>
<dbReference type="PANTHER" id="PTHR39335">
    <property type="entry name" value="BLL4220 PROTEIN"/>
    <property type="match status" value="1"/>
</dbReference>
<comment type="caution">
    <text evidence="2">The sequence shown here is derived from an EMBL/GenBank/DDBJ whole genome shotgun (WGS) entry which is preliminary data.</text>
</comment>
<dbReference type="Pfam" id="PF03640">
    <property type="entry name" value="Lipoprotein_15"/>
    <property type="match status" value="2"/>
</dbReference>
<name>A0ABS2TTG9_9ACTN</name>
<proteinExistence type="predicted"/>